<organism evidence="3 4">
    <name type="scientific">Parafrankia irregularis</name>
    <dbReference type="NCBI Taxonomy" id="795642"/>
    <lineage>
        <taxon>Bacteria</taxon>
        <taxon>Bacillati</taxon>
        <taxon>Actinomycetota</taxon>
        <taxon>Actinomycetes</taxon>
        <taxon>Frankiales</taxon>
        <taxon>Frankiaceae</taxon>
        <taxon>Parafrankia</taxon>
    </lineage>
</organism>
<gene>
    <name evidence="3" type="ORF">Ga0074812_11128</name>
</gene>
<feature type="region of interest" description="Disordered" evidence="1">
    <location>
        <begin position="1"/>
        <end position="28"/>
    </location>
</feature>
<dbReference type="AlphaFoldDB" id="A0A0S4QQH8"/>
<protein>
    <recommendedName>
        <fullName evidence="5">DUF2530 domain-containing protein</fullName>
    </recommendedName>
</protein>
<feature type="transmembrane region" description="Helical" evidence="2">
    <location>
        <begin position="70"/>
        <end position="91"/>
    </location>
</feature>
<keyword evidence="2" id="KW-0472">Membrane</keyword>
<keyword evidence="2" id="KW-1133">Transmembrane helix</keyword>
<feature type="transmembrane region" description="Helical" evidence="2">
    <location>
        <begin position="39"/>
        <end position="58"/>
    </location>
</feature>
<dbReference type="Pfam" id="PF10745">
    <property type="entry name" value="DUF2530"/>
    <property type="match status" value="1"/>
</dbReference>
<dbReference type="EMBL" id="FAOZ01000011">
    <property type="protein sequence ID" value="CUU57192.1"/>
    <property type="molecule type" value="Genomic_DNA"/>
</dbReference>
<dbReference type="Proteomes" id="UP000198802">
    <property type="component" value="Unassembled WGS sequence"/>
</dbReference>
<dbReference type="InterPro" id="IPR019681">
    <property type="entry name" value="DUF2530"/>
</dbReference>
<keyword evidence="4" id="KW-1185">Reference proteome</keyword>
<name>A0A0S4QQH8_9ACTN</name>
<evidence type="ECO:0000313" key="4">
    <source>
        <dbReference type="Proteomes" id="UP000198802"/>
    </source>
</evidence>
<sequence>MPEATVSHADAPDVDAPNADVPGGGGSRPAELQALPYDGVRSVAVGSVVWLVALLVMIPFADDLRDDGRLWWIATAAVGFGLGLAGLWIVIRRRDRLRAAEERSEAEAEAG</sequence>
<reference evidence="4" key="1">
    <citation type="submission" date="2015-11" db="EMBL/GenBank/DDBJ databases">
        <authorList>
            <person name="Varghese N."/>
        </authorList>
    </citation>
    <scope>NUCLEOTIDE SEQUENCE [LARGE SCALE GENOMIC DNA]</scope>
    <source>
        <strain evidence="4">DSM 45899</strain>
    </source>
</reference>
<evidence type="ECO:0008006" key="5">
    <source>
        <dbReference type="Google" id="ProtNLM"/>
    </source>
</evidence>
<evidence type="ECO:0000256" key="2">
    <source>
        <dbReference type="SAM" id="Phobius"/>
    </source>
</evidence>
<evidence type="ECO:0000313" key="3">
    <source>
        <dbReference type="EMBL" id="CUU57192.1"/>
    </source>
</evidence>
<proteinExistence type="predicted"/>
<keyword evidence="2" id="KW-0812">Transmembrane</keyword>
<evidence type="ECO:0000256" key="1">
    <source>
        <dbReference type="SAM" id="MobiDB-lite"/>
    </source>
</evidence>
<accession>A0A0S4QQH8</accession>